<evidence type="ECO:0000313" key="8">
    <source>
        <dbReference type="EMBL" id="RKP32715.1"/>
    </source>
</evidence>
<evidence type="ECO:0000256" key="2">
    <source>
        <dbReference type="ARBA" id="ARBA00022771"/>
    </source>
</evidence>
<dbReference type="OrthoDB" id="273556at2759"/>
<dbReference type="GO" id="GO:0016567">
    <property type="term" value="P:protein ubiquitination"/>
    <property type="evidence" value="ECO:0007669"/>
    <property type="project" value="TreeGrafter"/>
</dbReference>
<dbReference type="EMBL" id="ML004429">
    <property type="protein sequence ID" value="RKP32715.1"/>
    <property type="molecule type" value="Genomic_DNA"/>
</dbReference>
<feature type="domain" description="RING-type" evidence="6">
    <location>
        <begin position="238"/>
        <end position="278"/>
    </location>
</feature>
<sequence length="581" mass="64743">MFGSDFYRIHVDLRSPVPSQPPPVSADYRHSEITVLGFDIPAMLCESFANLQPLKAQLLGDGVIHLFRDFYSGNPDQRPPDVSRPGDDTMVSILAVPTYYTAADLLGFIGDFYVEGLTHLRILKSERPNRYLILLKFRDAVKAADFQYHYDGKPFNAMEPETCHVVFVKTVVLEADEPEEAAAVREQHIPFFLGDPFTSFDGDTDVDSTTTDSAVPGSLSESGPQICAGADSVELPTCPVCLERLDHEISGLLTIPCQHTFHCLCLSRWQDDTCPVCRYTNDASNHIIRRSVRRLLQLNVRMQLLQIKEEDEAGNAHLGTSAGATESCMGCLVLENLWVCLICGNVGCSRYAPEQHSIKHFVETGHCFAMELATSRVWDYVGDKYVHRLITNGADGKIVELADKASSSSKSGLKEEHSEYAELLLSQLISQREYYELLLSQSGQVGKRLRRGSSFNEGQSSSKHVAELESRVAELTASLDKLNNNVVSAFKKKISMMAVSAKLAAEELMESNALNDGLSAKVEHLMAENARMRAQCDDLADQVKDLMFYLEAQEKFKDQPEDVKEGTIVMMRTPVVRRKKK</sequence>
<evidence type="ECO:0000256" key="4">
    <source>
        <dbReference type="PROSITE-ProRule" id="PRU00502"/>
    </source>
</evidence>
<dbReference type="GO" id="GO:0061630">
    <property type="term" value="F:ubiquitin protein ligase activity"/>
    <property type="evidence" value="ECO:0007669"/>
    <property type="project" value="TreeGrafter"/>
</dbReference>
<protein>
    <submittedName>
        <fullName evidence="8">Zf-UBP-domain-containing protein</fullName>
    </submittedName>
</protein>
<dbReference type="PROSITE" id="PS50271">
    <property type="entry name" value="ZF_UBP"/>
    <property type="match status" value="1"/>
</dbReference>
<feature type="coiled-coil region" evidence="5">
    <location>
        <begin position="465"/>
        <end position="542"/>
    </location>
</feature>
<dbReference type="CDD" id="cd16457">
    <property type="entry name" value="RING-H2_BRAP2"/>
    <property type="match status" value="1"/>
</dbReference>
<dbReference type="SMART" id="SM00290">
    <property type="entry name" value="ZnF_UBP"/>
    <property type="match status" value="1"/>
</dbReference>
<dbReference type="InterPro" id="IPR047243">
    <property type="entry name" value="RING-H2_BRAP2"/>
</dbReference>
<organism evidence="8 9">
    <name type="scientific">Metschnikowia bicuspidata</name>
    <dbReference type="NCBI Taxonomy" id="27322"/>
    <lineage>
        <taxon>Eukaryota</taxon>
        <taxon>Fungi</taxon>
        <taxon>Dikarya</taxon>
        <taxon>Ascomycota</taxon>
        <taxon>Saccharomycotina</taxon>
        <taxon>Pichiomycetes</taxon>
        <taxon>Metschnikowiaceae</taxon>
        <taxon>Metschnikowia</taxon>
    </lineage>
</organism>
<dbReference type="InterPro" id="IPR034931">
    <property type="entry name" value="ETP1_RRM"/>
</dbReference>
<proteinExistence type="predicted"/>
<dbReference type="AlphaFoldDB" id="A0A4P9ZI55"/>
<reference evidence="9" key="1">
    <citation type="journal article" date="2018" name="Nat. Microbiol.">
        <title>Leveraging single-cell genomics to expand the fungal tree of life.</title>
        <authorList>
            <person name="Ahrendt S.R."/>
            <person name="Quandt C.A."/>
            <person name="Ciobanu D."/>
            <person name="Clum A."/>
            <person name="Salamov A."/>
            <person name="Andreopoulos B."/>
            <person name="Cheng J.F."/>
            <person name="Woyke T."/>
            <person name="Pelin A."/>
            <person name="Henrissat B."/>
            <person name="Reynolds N.K."/>
            <person name="Benny G.L."/>
            <person name="Smith M.E."/>
            <person name="James T.Y."/>
            <person name="Grigoriev I.V."/>
        </authorList>
    </citation>
    <scope>NUCLEOTIDE SEQUENCE [LARGE SCALE GENOMIC DNA]</scope>
    <source>
        <strain evidence="9">Baker2002</strain>
    </source>
</reference>
<dbReference type="Proteomes" id="UP000268321">
    <property type="component" value="Unassembled WGS sequence"/>
</dbReference>
<dbReference type="GO" id="GO:0007265">
    <property type="term" value="P:Ras protein signal transduction"/>
    <property type="evidence" value="ECO:0007669"/>
    <property type="project" value="TreeGrafter"/>
</dbReference>
<dbReference type="Gene3D" id="3.30.40.10">
    <property type="entry name" value="Zinc/RING finger domain, C3HC4 (zinc finger)"/>
    <property type="match status" value="2"/>
</dbReference>
<keyword evidence="5" id="KW-0175">Coiled coil</keyword>
<dbReference type="Pfam" id="PF02148">
    <property type="entry name" value="zf-UBP"/>
    <property type="match status" value="1"/>
</dbReference>
<dbReference type="SMART" id="SM00184">
    <property type="entry name" value="RING"/>
    <property type="match status" value="1"/>
</dbReference>
<evidence type="ECO:0000256" key="3">
    <source>
        <dbReference type="ARBA" id="ARBA00022833"/>
    </source>
</evidence>
<evidence type="ECO:0000259" key="7">
    <source>
        <dbReference type="PROSITE" id="PS50271"/>
    </source>
</evidence>
<dbReference type="InterPro" id="IPR001841">
    <property type="entry name" value="Znf_RING"/>
</dbReference>
<dbReference type="PANTHER" id="PTHR24007">
    <property type="entry name" value="BRCA1-ASSOCIATED PROTEIN"/>
    <property type="match status" value="1"/>
</dbReference>
<gene>
    <name evidence="8" type="ORF">METBISCDRAFT_29332</name>
</gene>
<dbReference type="PROSITE" id="PS50089">
    <property type="entry name" value="ZF_RING_2"/>
    <property type="match status" value="1"/>
</dbReference>
<evidence type="ECO:0000256" key="1">
    <source>
        <dbReference type="ARBA" id="ARBA00022723"/>
    </source>
</evidence>
<evidence type="ECO:0000313" key="9">
    <source>
        <dbReference type="Proteomes" id="UP000268321"/>
    </source>
</evidence>
<accession>A0A4P9ZI55</accession>
<dbReference type="GO" id="GO:0005737">
    <property type="term" value="C:cytoplasm"/>
    <property type="evidence" value="ECO:0007669"/>
    <property type="project" value="TreeGrafter"/>
</dbReference>
<name>A0A4P9ZI55_9ASCO</name>
<dbReference type="GO" id="GO:0008270">
    <property type="term" value="F:zinc ion binding"/>
    <property type="evidence" value="ECO:0007669"/>
    <property type="project" value="UniProtKB-KW"/>
</dbReference>
<dbReference type="CDD" id="cd12717">
    <property type="entry name" value="RRM_ETP1"/>
    <property type="match status" value="1"/>
</dbReference>
<dbReference type="PANTHER" id="PTHR24007:SF7">
    <property type="entry name" value="BRCA1-ASSOCIATED PROTEIN"/>
    <property type="match status" value="1"/>
</dbReference>
<dbReference type="InterPro" id="IPR013083">
    <property type="entry name" value="Znf_RING/FYVE/PHD"/>
</dbReference>
<dbReference type="Pfam" id="PF07576">
    <property type="entry name" value="BRAP2"/>
    <property type="match status" value="1"/>
</dbReference>
<keyword evidence="1" id="KW-0479">Metal-binding</keyword>
<keyword evidence="9" id="KW-1185">Reference proteome</keyword>
<dbReference type="Pfam" id="PF13639">
    <property type="entry name" value="zf-RING_2"/>
    <property type="match status" value="1"/>
</dbReference>
<dbReference type="SUPFAM" id="SSF57850">
    <property type="entry name" value="RING/U-box"/>
    <property type="match status" value="2"/>
</dbReference>
<keyword evidence="3" id="KW-0862">Zinc</keyword>
<keyword evidence="2 4" id="KW-0863">Zinc-finger</keyword>
<dbReference type="InterPro" id="IPR001607">
    <property type="entry name" value="Znf_UBP"/>
</dbReference>
<evidence type="ECO:0000256" key="5">
    <source>
        <dbReference type="SAM" id="Coils"/>
    </source>
</evidence>
<evidence type="ECO:0000259" key="6">
    <source>
        <dbReference type="PROSITE" id="PS50089"/>
    </source>
</evidence>
<dbReference type="InterPro" id="IPR011422">
    <property type="entry name" value="BRAP2/ETP1_RRM"/>
</dbReference>
<feature type="domain" description="UBP-type" evidence="7">
    <location>
        <begin position="313"/>
        <end position="405"/>
    </location>
</feature>